<gene>
    <name evidence="2" type="ORF">Athai_09920</name>
</gene>
<evidence type="ECO:0000313" key="2">
    <source>
        <dbReference type="EMBL" id="BCJ33489.1"/>
    </source>
</evidence>
<accession>A0A7R7DKP8</accession>
<dbReference type="AlphaFoldDB" id="A0A7R7DKP8"/>
<sequence length="244" mass="26927">MPEESEAFDPALFAETPSPPLDPTEVFAAEAAAAPVGAHLERDHEPRFDGDTSALPPEVCWTLQELVAAPHLTDKAKKHWAIVLQYEQVLRSRLAELGLLLEVNREHRYAFTRQADDPSPHSRAILRTRTLSLAASALALHLYQQYLVAPDDPVVSTTDMIDHMFAYKRATDTDAAAFDKKIRTAIKSLDDASIIQPIRGTDRYLILPVITAILTADRVEALTDTYTAIARGDIGAATEEDDDE</sequence>
<dbReference type="RefSeq" id="WP_203960367.1">
    <property type="nucleotide sequence ID" value="NZ_AP023355.1"/>
</dbReference>
<organism evidence="2 3">
    <name type="scientific">Actinocatenispora thailandica</name>
    <dbReference type="NCBI Taxonomy" id="227318"/>
    <lineage>
        <taxon>Bacteria</taxon>
        <taxon>Bacillati</taxon>
        <taxon>Actinomycetota</taxon>
        <taxon>Actinomycetes</taxon>
        <taxon>Micromonosporales</taxon>
        <taxon>Micromonosporaceae</taxon>
        <taxon>Actinocatenispora</taxon>
    </lineage>
</organism>
<proteinExistence type="predicted"/>
<feature type="region of interest" description="Disordered" evidence="1">
    <location>
        <begin position="1"/>
        <end position="20"/>
    </location>
</feature>
<evidence type="ECO:0000256" key="1">
    <source>
        <dbReference type="SAM" id="MobiDB-lite"/>
    </source>
</evidence>
<evidence type="ECO:0008006" key="4">
    <source>
        <dbReference type="Google" id="ProtNLM"/>
    </source>
</evidence>
<dbReference type="Pfam" id="PF13835">
    <property type="entry name" value="DUF4194"/>
    <property type="match status" value="1"/>
</dbReference>
<dbReference type="EMBL" id="AP023355">
    <property type="protein sequence ID" value="BCJ33489.1"/>
    <property type="molecule type" value="Genomic_DNA"/>
</dbReference>
<protein>
    <recommendedName>
        <fullName evidence="4">DUF4194 domain-containing protein</fullName>
    </recommendedName>
</protein>
<name>A0A7R7DKP8_9ACTN</name>
<dbReference type="InterPro" id="IPR025449">
    <property type="entry name" value="JetB"/>
</dbReference>
<evidence type="ECO:0000313" key="3">
    <source>
        <dbReference type="Proteomes" id="UP000611640"/>
    </source>
</evidence>
<reference evidence="2 3" key="1">
    <citation type="submission" date="2020-08" db="EMBL/GenBank/DDBJ databases">
        <title>Whole genome shotgun sequence of Actinocatenispora thailandica NBRC 105041.</title>
        <authorList>
            <person name="Komaki H."/>
            <person name="Tamura T."/>
        </authorList>
    </citation>
    <scope>NUCLEOTIDE SEQUENCE [LARGE SCALE GENOMIC DNA]</scope>
    <source>
        <strain evidence="2 3">NBRC 105041</strain>
    </source>
</reference>
<keyword evidence="3" id="KW-1185">Reference proteome</keyword>
<dbReference type="KEGG" id="atl:Athai_09920"/>
<dbReference type="Proteomes" id="UP000611640">
    <property type="component" value="Chromosome"/>
</dbReference>